<protein>
    <submittedName>
        <fullName evidence="1">Uncharacterized protein</fullName>
    </submittedName>
</protein>
<organism evidence="1 2">
    <name type="scientific">Aquimarina hainanensis</name>
    <dbReference type="NCBI Taxonomy" id="1578017"/>
    <lineage>
        <taxon>Bacteria</taxon>
        <taxon>Pseudomonadati</taxon>
        <taxon>Bacteroidota</taxon>
        <taxon>Flavobacteriia</taxon>
        <taxon>Flavobacteriales</taxon>
        <taxon>Flavobacteriaceae</taxon>
        <taxon>Aquimarina</taxon>
    </lineage>
</organism>
<dbReference type="EMBL" id="JBHULX010000013">
    <property type="protein sequence ID" value="MFD2590954.1"/>
    <property type="molecule type" value="Genomic_DNA"/>
</dbReference>
<proteinExistence type="predicted"/>
<keyword evidence="2" id="KW-1185">Reference proteome</keyword>
<evidence type="ECO:0000313" key="2">
    <source>
        <dbReference type="Proteomes" id="UP001597459"/>
    </source>
</evidence>
<name>A0ABW5N7R8_9FLAO</name>
<dbReference type="RefSeq" id="WP_378258806.1">
    <property type="nucleotide sequence ID" value="NZ_JBHSJV010000001.1"/>
</dbReference>
<reference evidence="2" key="1">
    <citation type="journal article" date="2019" name="Int. J. Syst. Evol. Microbiol.">
        <title>The Global Catalogue of Microorganisms (GCM) 10K type strain sequencing project: providing services to taxonomists for standard genome sequencing and annotation.</title>
        <authorList>
            <consortium name="The Broad Institute Genomics Platform"/>
            <consortium name="The Broad Institute Genome Sequencing Center for Infectious Disease"/>
            <person name="Wu L."/>
            <person name="Ma J."/>
        </authorList>
    </citation>
    <scope>NUCLEOTIDE SEQUENCE [LARGE SCALE GENOMIC DNA]</scope>
    <source>
        <strain evidence="2">KCTC 42423</strain>
    </source>
</reference>
<accession>A0ABW5N7R8</accession>
<evidence type="ECO:0000313" key="1">
    <source>
        <dbReference type="EMBL" id="MFD2590954.1"/>
    </source>
</evidence>
<dbReference type="Proteomes" id="UP001597459">
    <property type="component" value="Unassembled WGS sequence"/>
</dbReference>
<sequence length="229" mass="27659">MKPIAIKGQRLKEIYCIRRRLAQVYKEIYQLGYMPLEVPIRHGWFSELVLTTKLERYKNKEAILEVYQIIEKLYWGRTKEEATQKRLKESTKYMLHKNVTTISRRQYNQLSDAAKCLCIPFYYYTEQKKIRLRFYINFPSLVYRVKLTRAYVTHQKKINPALEAVCDLLEQQLLKNAYYALSQKGNAWKDRWGTPTSKKRRQDIKKGLKNLQRYTCKEIIDKEISWERN</sequence>
<comment type="caution">
    <text evidence="1">The sequence shown here is derived from an EMBL/GenBank/DDBJ whole genome shotgun (WGS) entry which is preliminary data.</text>
</comment>
<gene>
    <name evidence="1" type="ORF">ACFSTE_08940</name>
</gene>